<comment type="cofactor">
    <cofactor evidence="1">
        <name>Mg(2+)</name>
        <dbReference type="ChEBI" id="CHEBI:18420"/>
    </cofactor>
</comment>
<feature type="domain" description="Nudix hydrolase" evidence="4">
    <location>
        <begin position="26"/>
        <end position="147"/>
    </location>
</feature>
<dbReference type="InterPro" id="IPR020084">
    <property type="entry name" value="NUDIX_hydrolase_CS"/>
</dbReference>
<evidence type="ECO:0000259" key="4">
    <source>
        <dbReference type="PROSITE" id="PS51462"/>
    </source>
</evidence>
<accession>A0A225DDA0</accession>
<organism evidence="5 6">
    <name type="scientific">Fimbriiglobus ruber</name>
    <dbReference type="NCBI Taxonomy" id="1908690"/>
    <lineage>
        <taxon>Bacteria</taxon>
        <taxon>Pseudomonadati</taxon>
        <taxon>Planctomycetota</taxon>
        <taxon>Planctomycetia</taxon>
        <taxon>Gemmatales</taxon>
        <taxon>Gemmataceae</taxon>
        <taxon>Fimbriiglobus</taxon>
    </lineage>
</organism>
<reference evidence="6" key="1">
    <citation type="submission" date="2017-06" db="EMBL/GenBank/DDBJ databases">
        <title>Genome analysis of Fimbriiglobus ruber SP5, the first member of the order Planctomycetales with confirmed chitinolytic capability.</title>
        <authorList>
            <person name="Ravin N.V."/>
            <person name="Rakitin A.L."/>
            <person name="Ivanova A.A."/>
            <person name="Beletsky A.V."/>
            <person name="Kulichevskaya I.S."/>
            <person name="Mardanov A.V."/>
            <person name="Dedysh S.N."/>
        </authorList>
    </citation>
    <scope>NUCLEOTIDE SEQUENCE [LARGE SCALE GENOMIC DNA]</scope>
    <source>
        <strain evidence="6">SP5</strain>
    </source>
</reference>
<evidence type="ECO:0000256" key="2">
    <source>
        <dbReference type="ARBA" id="ARBA00022801"/>
    </source>
</evidence>
<dbReference type="Gene3D" id="3.90.79.10">
    <property type="entry name" value="Nucleoside Triphosphate Pyrophosphohydrolase"/>
    <property type="match status" value="1"/>
</dbReference>
<dbReference type="SUPFAM" id="SSF55811">
    <property type="entry name" value="Nudix"/>
    <property type="match status" value="1"/>
</dbReference>
<dbReference type="RefSeq" id="WP_161967700.1">
    <property type="nucleotide sequence ID" value="NZ_NIDE01000010.1"/>
</dbReference>
<dbReference type="PANTHER" id="PTHR43046">
    <property type="entry name" value="GDP-MANNOSE MANNOSYL HYDROLASE"/>
    <property type="match status" value="1"/>
</dbReference>
<dbReference type="PANTHER" id="PTHR43046:SF2">
    <property type="entry name" value="8-OXO-DGTP DIPHOSPHATASE-RELATED"/>
    <property type="match status" value="1"/>
</dbReference>
<dbReference type="PRINTS" id="PR00502">
    <property type="entry name" value="NUDIXFAMILY"/>
</dbReference>
<proteinExistence type="predicted"/>
<dbReference type="Pfam" id="PF00293">
    <property type="entry name" value="NUDIX"/>
    <property type="match status" value="1"/>
</dbReference>
<dbReference type="PROSITE" id="PS00893">
    <property type="entry name" value="NUDIX_BOX"/>
    <property type="match status" value="1"/>
</dbReference>
<sequence>MSTGNYSQEQAIAIAESEARRTGKDSAIRAAGVLFTDGQSVLLLKRAGKEHEDGTWAFPGGKLEGEETPEQAAIRESYEETGLKAANLEQIDRTDNGEVEFTTFLARLDKTDPILNDEHTGFVWADLASLPQPLHPGVARTLKAYTANRHTVDAAETARKEDLNGYITVENNPISRSGVFQYLGRSIGAPEPDRIYNVYRPAEEFTPETIDSFKMLPIVDDHTMLGPRESGLTPAEVKGVHGTTGEGVVFENGVLYAPVKVFSERLKNLIESGKQALSLGYRCVYEKASGIFDGQMYDYVQRNLRGNHLALVDAARCDVAVLDNHMAFDHFDLALDNSKETIMADEDMKDRLKKAEDELKECKDWIAGRTAKDAEEMEMKKKAEDKAAKDAEEEEKKKAEDDRIEGVKGLDEEKDEDMKKKAEDKKAKDEDEEEEKEGMDAAEVKRLIRSEIKAAMDSQPKVTHKSLISEAARTAALASQLSQHIGTFDHSDKTLDEVTRYGIDQLGLTCPAGHEETALNAFFAAKKSSTTGFALDAKTKRSGELDAYLNS</sequence>
<name>A0A225DDA0_9BACT</name>
<dbReference type="AlphaFoldDB" id="A0A225DDA0"/>
<dbReference type="Proteomes" id="UP000214646">
    <property type="component" value="Unassembled WGS sequence"/>
</dbReference>
<keyword evidence="2" id="KW-0378">Hydrolase</keyword>
<dbReference type="InterPro" id="IPR016913">
    <property type="entry name" value="UCP029215"/>
</dbReference>
<evidence type="ECO:0000313" key="6">
    <source>
        <dbReference type="Proteomes" id="UP000214646"/>
    </source>
</evidence>
<dbReference type="InterPro" id="IPR020476">
    <property type="entry name" value="Nudix_hydrolase"/>
</dbReference>
<feature type="region of interest" description="Disordered" evidence="3">
    <location>
        <begin position="373"/>
        <end position="441"/>
    </location>
</feature>
<dbReference type="OrthoDB" id="9813763at2"/>
<dbReference type="Pfam" id="PF09979">
    <property type="entry name" value="DUF2213"/>
    <property type="match status" value="1"/>
</dbReference>
<comment type="caution">
    <text evidence="5">The sequence shown here is derived from an EMBL/GenBank/DDBJ whole genome shotgun (WGS) entry which is preliminary data.</text>
</comment>
<dbReference type="PROSITE" id="PS51462">
    <property type="entry name" value="NUDIX"/>
    <property type="match status" value="1"/>
</dbReference>
<gene>
    <name evidence="5" type="ORF">FRUB_06103</name>
</gene>
<evidence type="ECO:0000256" key="1">
    <source>
        <dbReference type="ARBA" id="ARBA00001946"/>
    </source>
</evidence>
<keyword evidence="6" id="KW-1185">Reference proteome</keyword>
<feature type="compositionally biased region" description="Basic and acidic residues" evidence="3">
    <location>
        <begin position="373"/>
        <end position="429"/>
    </location>
</feature>
<evidence type="ECO:0000256" key="3">
    <source>
        <dbReference type="SAM" id="MobiDB-lite"/>
    </source>
</evidence>
<dbReference type="InterPro" id="IPR000086">
    <property type="entry name" value="NUDIX_hydrolase_dom"/>
</dbReference>
<evidence type="ECO:0000313" key="5">
    <source>
        <dbReference type="EMBL" id="OWK39540.1"/>
    </source>
</evidence>
<protein>
    <submittedName>
        <fullName evidence="5">Phage protein</fullName>
    </submittedName>
</protein>
<dbReference type="EMBL" id="NIDE01000010">
    <property type="protein sequence ID" value="OWK39540.1"/>
    <property type="molecule type" value="Genomic_DNA"/>
</dbReference>
<dbReference type="InterPro" id="IPR015797">
    <property type="entry name" value="NUDIX_hydrolase-like_dom_sf"/>
</dbReference>
<dbReference type="GO" id="GO:0016787">
    <property type="term" value="F:hydrolase activity"/>
    <property type="evidence" value="ECO:0007669"/>
    <property type="project" value="UniProtKB-KW"/>
</dbReference>